<keyword evidence="9" id="KW-1185">Reference proteome</keyword>
<evidence type="ECO:0000256" key="4">
    <source>
        <dbReference type="ARBA" id="ARBA00024746"/>
    </source>
</evidence>
<dbReference type="Proteomes" id="UP001300261">
    <property type="component" value="Unassembled WGS sequence"/>
</dbReference>
<keyword evidence="8" id="KW-0966">Cell projection</keyword>
<feature type="domain" description="FlgD/Vpr Ig-like" evidence="6">
    <location>
        <begin position="105"/>
        <end position="169"/>
    </location>
</feature>
<organism evidence="8 9">
    <name type="scientific">Roseibium salinum</name>
    <dbReference type="NCBI Taxonomy" id="1604349"/>
    <lineage>
        <taxon>Bacteria</taxon>
        <taxon>Pseudomonadati</taxon>
        <taxon>Pseudomonadota</taxon>
        <taxon>Alphaproteobacteria</taxon>
        <taxon>Hyphomicrobiales</taxon>
        <taxon>Stappiaceae</taxon>
        <taxon>Roseibium</taxon>
    </lineage>
</organism>
<dbReference type="InterPro" id="IPR025963">
    <property type="entry name" value="FLgD_Tudor"/>
</dbReference>
<protein>
    <recommendedName>
        <fullName evidence="2 5">Basal-body rod modification protein FlgD</fullName>
    </recommendedName>
</protein>
<evidence type="ECO:0000313" key="9">
    <source>
        <dbReference type="Proteomes" id="UP001300261"/>
    </source>
</evidence>
<evidence type="ECO:0000256" key="3">
    <source>
        <dbReference type="ARBA" id="ARBA00022795"/>
    </source>
</evidence>
<keyword evidence="8" id="KW-0282">Flagellum</keyword>
<reference evidence="8 9" key="1">
    <citation type="journal article" date="2016" name="Int. J. Syst. Evol. Microbiol.">
        <title>Labrenzia salina sp. nov., isolated from the rhizosphere of the halophyte Arthrocnemum macrostachyum.</title>
        <authorList>
            <person name="Camacho M."/>
            <person name="Redondo-Gomez S."/>
            <person name="Rodriguez-Llorente I."/>
            <person name="Rohde M."/>
            <person name="Sproer C."/>
            <person name="Schumann P."/>
            <person name="Klenk H.P."/>
            <person name="Montero-Calasanz M.D.C."/>
        </authorList>
    </citation>
    <scope>NUCLEOTIDE SEQUENCE [LARGE SCALE GENOMIC DNA]</scope>
    <source>
        <strain evidence="8 9">DSM 29163</strain>
    </source>
</reference>
<dbReference type="RefSeq" id="WP_265966961.1">
    <property type="nucleotide sequence ID" value="NZ_JAPEVI010000003.1"/>
</dbReference>
<dbReference type="Gene3D" id="2.60.40.4070">
    <property type="match status" value="1"/>
</dbReference>
<evidence type="ECO:0000256" key="1">
    <source>
        <dbReference type="ARBA" id="ARBA00010577"/>
    </source>
</evidence>
<dbReference type="Pfam" id="PF03963">
    <property type="entry name" value="FlgD"/>
    <property type="match status" value="1"/>
</dbReference>
<comment type="similarity">
    <text evidence="1 5">Belongs to the FlgD family.</text>
</comment>
<gene>
    <name evidence="8" type="ORF">ON753_26265</name>
</gene>
<dbReference type="InterPro" id="IPR025965">
    <property type="entry name" value="FlgD/Vpr_Ig-like"/>
</dbReference>
<evidence type="ECO:0000256" key="2">
    <source>
        <dbReference type="ARBA" id="ARBA00016013"/>
    </source>
</evidence>
<evidence type="ECO:0000259" key="7">
    <source>
        <dbReference type="Pfam" id="PF13861"/>
    </source>
</evidence>
<dbReference type="Pfam" id="PF13860">
    <property type="entry name" value="FlgD_ig"/>
    <property type="match status" value="1"/>
</dbReference>
<feature type="domain" description="FlgD Tudor-like" evidence="7">
    <location>
        <begin position="82"/>
        <end position="212"/>
    </location>
</feature>
<dbReference type="Gene3D" id="2.30.30.910">
    <property type="match status" value="1"/>
</dbReference>
<keyword evidence="8" id="KW-0969">Cilium</keyword>
<keyword evidence="3 5" id="KW-1005">Bacterial flagellum biogenesis</keyword>
<comment type="caution">
    <text evidence="8">The sequence shown here is derived from an EMBL/GenBank/DDBJ whole genome shotgun (WGS) entry which is preliminary data.</text>
</comment>
<sequence length="219" mass="23025">MTTVSPATSTTAQSESAASQSGLMANYDLFLSILTTQIQNQDPLDPMDSAEFTTQLVQYSSVEQAIQQNKNLENIIATLKSNQSLSYVSYIGNKVSADASSTVLSGGQASWDYELKEDASGTFEIRNSSGAVVYSGDVDLTAGSQSFVWAGQTDVGADAVEGIYTISFDVKDAGGRREKVMTEISGIVDAVDMSTGEAVLSVDGKSIPVSSVISVSRPS</sequence>
<comment type="function">
    <text evidence="4 5">Required for flagellar hook formation. May act as a scaffolding protein.</text>
</comment>
<dbReference type="EMBL" id="JAPEVI010000003">
    <property type="protein sequence ID" value="MCX2725821.1"/>
    <property type="molecule type" value="Genomic_DNA"/>
</dbReference>
<accession>A0ABT3R9V6</accession>
<name>A0ABT3R9V6_9HYPH</name>
<evidence type="ECO:0000256" key="5">
    <source>
        <dbReference type="RuleBase" id="RU362076"/>
    </source>
</evidence>
<proteinExistence type="inferred from homology"/>
<evidence type="ECO:0000313" key="8">
    <source>
        <dbReference type="EMBL" id="MCX2725821.1"/>
    </source>
</evidence>
<evidence type="ECO:0000259" key="6">
    <source>
        <dbReference type="Pfam" id="PF13860"/>
    </source>
</evidence>
<dbReference type="InterPro" id="IPR005648">
    <property type="entry name" value="FlgD"/>
</dbReference>
<dbReference type="Pfam" id="PF13861">
    <property type="entry name" value="FLgD_tudor"/>
    <property type="match status" value="1"/>
</dbReference>